<protein>
    <recommendedName>
        <fullName evidence="3">Tranposon-transfer assisting protein</fullName>
    </recommendedName>
</protein>
<dbReference type="Proteomes" id="UP000199652">
    <property type="component" value="Unassembled WGS sequence"/>
</dbReference>
<evidence type="ECO:0000313" key="2">
    <source>
        <dbReference type="Proteomes" id="UP000199652"/>
    </source>
</evidence>
<dbReference type="STRING" id="1528.SAMN04488579_102127"/>
<proteinExistence type="predicted"/>
<evidence type="ECO:0008006" key="3">
    <source>
        <dbReference type="Google" id="ProtNLM"/>
    </source>
</evidence>
<gene>
    <name evidence="1" type="ORF">SAMN04488579_102127</name>
</gene>
<sequence length="78" mass="8735">MDLSTEEKQILNTLFKDIKGTTRNEMLCMLYAAKPANDGTVDSQAIIGSINGLILKIFHAEQPEMEAVFAQIPFQFED</sequence>
<keyword evidence="2" id="KW-1185">Reference proteome</keyword>
<dbReference type="EMBL" id="FNOU01000002">
    <property type="protein sequence ID" value="SDX42793.1"/>
    <property type="molecule type" value="Genomic_DNA"/>
</dbReference>
<organism evidence="1 2">
    <name type="scientific">Eubacterium barkeri</name>
    <name type="common">Clostridium barkeri</name>
    <dbReference type="NCBI Taxonomy" id="1528"/>
    <lineage>
        <taxon>Bacteria</taxon>
        <taxon>Bacillati</taxon>
        <taxon>Bacillota</taxon>
        <taxon>Clostridia</taxon>
        <taxon>Eubacteriales</taxon>
        <taxon>Eubacteriaceae</taxon>
        <taxon>Eubacterium</taxon>
    </lineage>
</organism>
<dbReference type="AlphaFoldDB" id="A0A1H3BLF5"/>
<name>A0A1H3BLF5_EUBBA</name>
<accession>A0A1H3BLF5</accession>
<evidence type="ECO:0000313" key="1">
    <source>
        <dbReference type="EMBL" id="SDX42793.1"/>
    </source>
</evidence>
<dbReference type="RefSeq" id="WP_090242868.1">
    <property type="nucleotide sequence ID" value="NZ_FNOU01000002.1"/>
</dbReference>
<dbReference type="OrthoDB" id="1766880at2"/>
<reference evidence="2" key="1">
    <citation type="submission" date="2016-10" db="EMBL/GenBank/DDBJ databases">
        <authorList>
            <person name="Varghese N."/>
            <person name="Submissions S."/>
        </authorList>
    </citation>
    <scope>NUCLEOTIDE SEQUENCE [LARGE SCALE GENOMIC DNA]</scope>
    <source>
        <strain evidence="2">VPI 5359</strain>
    </source>
</reference>